<dbReference type="EMBL" id="CP042582">
    <property type="protein sequence ID" value="QEX21814.1"/>
    <property type="molecule type" value="Genomic_DNA"/>
</dbReference>
<feature type="domain" description="HAMP" evidence="2">
    <location>
        <begin position="372"/>
        <end position="425"/>
    </location>
</feature>
<keyword evidence="1" id="KW-0812">Transmembrane</keyword>
<dbReference type="SUPFAM" id="SSF103190">
    <property type="entry name" value="Sensory domain-like"/>
    <property type="match status" value="1"/>
</dbReference>
<feature type="domain" description="HD-GYP" evidence="3">
    <location>
        <begin position="751"/>
        <end position="960"/>
    </location>
</feature>
<dbReference type="PANTHER" id="PTHR43155:SF2">
    <property type="entry name" value="CYCLIC DI-GMP PHOSPHODIESTERASE PA4108"/>
    <property type="match status" value="1"/>
</dbReference>
<dbReference type="Gene3D" id="6.10.340.10">
    <property type="match status" value="1"/>
</dbReference>
<dbReference type="SUPFAM" id="SSF109604">
    <property type="entry name" value="HD-domain/PDEase-like"/>
    <property type="match status" value="2"/>
</dbReference>
<dbReference type="InterPro" id="IPR029151">
    <property type="entry name" value="Sensor-like_sf"/>
</dbReference>
<dbReference type="PANTHER" id="PTHR43155">
    <property type="entry name" value="CYCLIC DI-GMP PHOSPHODIESTERASE PA4108-RELATED"/>
    <property type="match status" value="1"/>
</dbReference>
<dbReference type="InterPro" id="IPR003660">
    <property type="entry name" value="HAMP_dom"/>
</dbReference>
<dbReference type="Gene3D" id="1.10.3210.10">
    <property type="entry name" value="Hypothetical protein af1432"/>
    <property type="match status" value="2"/>
</dbReference>
<dbReference type="InterPro" id="IPR037522">
    <property type="entry name" value="HD_GYP_dom"/>
</dbReference>
<keyword evidence="5" id="KW-1185">Reference proteome</keyword>
<dbReference type="InterPro" id="IPR003018">
    <property type="entry name" value="GAF"/>
</dbReference>
<dbReference type="InterPro" id="IPR029016">
    <property type="entry name" value="GAF-like_dom_sf"/>
</dbReference>
<dbReference type="Pfam" id="PF13185">
    <property type="entry name" value="GAF_2"/>
    <property type="match status" value="1"/>
</dbReference>
<feature type="transmembrane region" description="Helical" evidence="1">
    <location>
        <begin position="14"/>
        <end position="35"/>
    </location>
</feature>
<dbReference type="Proteomes" id="UP000325797">
    <property type="component" value="Chromosome"/>
</dbReference>
<dbReference type="GO" id="GO:0016020">
    <property type="term" value="C:membrane"/>
    <property type="evidence" value="ECO:0007669"/>
    <property type="project" value="InterPro"/>
</dbReference>
<keyword evidence="1" id="KW-1133">Transmembrane helix</keyword>
<dbReference type="AlphaFoldDB" id="A0A5J6MXB5"/>
<dbReference type="KEGG" id="hadh:FRZ61_17430"/>
<keyword evidence="1" id="KW-0472">Membrane</keyword>
<dbReference type="PROSITE" id="PS51832">
    <property type="entry name" value="HD_GYP"/>
    <property type="match status" value="1"/>
</dbReference>
<evidence type="ECO:0000259" key="2">
    <source>
        <dbReference type="PROSITE" id="PS50885"/>
    </source>
</evidence>
<dbReference type="SMART" id="SM00471">
    <property type="entry name" value="HDc"/>
    <property type="match status" value="1"/>
</dbReference>
<dbReference type="CDD" id="cd00077">
    <property type="entry name" value="HDc"/>
    <property type="match status" value="1"/>
</dbReference>
<dbReference type="InterPro" id="IPR003607">
    <property type="entry name" value="HD/PDEase_dom"/>
</dbReference>
<accession>A0A5J6MXB5</accession>
<dbReference type="GO" id="GO:0007165">
    <property type="term" value="P:signal transduction"/>
    <property type="evidence" value="ECO:0007669"/>
    <property type="project" value="InterPro"/>
</dbReference>
<sequence>MADRPGFRKRTFRLHIYIATLFLALLVAFAAISIATQHYLSRGMMLSSAETLFNRIGQEVKQSIAAIYQPARSAAELLSRSSLIDANTLDKRLVRLPLMAAVLQNHQEVSAVYVGYQNGDFFLLRRFDPHSFLGRALGAPPEAAYLVQSMARDTEGLRDPRFVLYSDDLTQLSSQPVPNYIFDPRTRPWYQAAQGQQRVISTAPYLFYTTREVGATVAQASINGTAVVGVDVTLGALSSFLDTQRPTPSAQIFIFNEKGEVLADTDSDYKLQVDDLGTPRLPKIEDLSHPLLSAISAHASTELNRTRAYNTPDGIWQGIVTGWASDKSSYYIAIAAPQRELLATATRIRNISLWLSVAMLLFAIPITYILSRLASGPLKALIRETRAVQALKFDEPITVRSFIDEIDKLARSMDRMKSTIHRLLSIGSVLGGERKFDRLLSRILSETTAITNARGGLIYLVNDDGKLEPRFAYWDGQDRQIVPTLFDLAQDKDHPLVIAFNEGKCAKRLSVEDLRRWHPHLNADKPLISMAVALRDRQGQVIGVLLVSPEEESLSERTMADRLALVEAISGTAAVAIETQRLIQEQKDLLQSLIELTAGAIDSKSAYTGGHCQRVPVLTELLAEAAQDSEDGAFKDFSLTEEQWEELHIAAWLHDCGKVTSPEYVIDKATKLETIYDRLHEVRMRFEVIKREAEVACWKSIAEGADRTAALAELDKLWATLDEEFAFLARSNVGGEFMAPPDIERVRKIAERRWTRTLDDRIGVSYDEAERKSRQQAAPLPVSEPLLADKPEHIILRPDREKIAADNPWGFKVKVPEYLYNRGEIYNLTIQRGTLTEEERYKINEHMIETIRMLTRLPLPRHLRNAPEIAGGHHEKMDGTGYPKRLKRDEMSVPARMMAIADIFEALTAGDRPYKKAKTLSESLAIMAKMRDTNHIDPDLFDLFLASGVYRRYSEQYLSPAQIDAVDIEPLRRRASA</sequence>
<dbReference type="GO" id="GO:0008081">
    <property type="term" value="F:phosphoric diester hydrolase activity"/>
    <property type="evidence" value="ECO:0007669"/>
    <property type="project" value="UniProtKB-ARBA"/>
</dbReference>
<dbReference type="SMART" id="SM00065">
    <property type="entry name" value="GAF"/>
    <property type="match status" value="1"/>
</dbReference>
<dbReference type="Gene3D" id="3.30.450.40">
    <property type="match status" value="1"/>
</dbReference>
<dbReference type="OrthoDB" id="9802066at2"/>
<proteinExistence type="predicted"/>
<dbReference type="Gene3D" id="3.30.450.20">
    <property type="entry name" value="PAS domain"/>
    <property type="match status" value="2"/>
</dbReference>
<gene>
    <name evidence="4" type="ORF">FRZ61_17430</name>
</gene>
<dbReference type="SUPFAM" id="SSF55781">
    <property type="entry name" value="GAF domain-like"/>
    <property type="match status" value="1"/>
</dbReference>
<dbReference type="Pfam" id="PF00672">
    <property type="entry name" value="HAMP"/>
    <property type="match status" value="1"/>
</dbReference>
<dbReference type="RefSeq" id="WP_151116637.1">
    <property type="nucleotide sequence ID" value="NZ_CP042582.1"/>
</dbReference>
<dbReference type="CDD" id="cd06225">
    <property type="entry name" value="HAMP"/>
    <property type="match status" value="1"/>
</dbReference>
<evidence type="ECO:0000259" key="3">
    <source>
        <dbReference type="PROSITE" id="PS51832"/>
    </source>
</evidence>
<dbReference type="SMART" id="SM00304">
    <property type="entry name" value="HAMP"/>
    <property type="match status" value="1"/>
</dbReference>
<reference evidence="4 5" key="1">
    <citation type="submission" date="2019-08" db="EMBL/GenBank/DDBJ databases">
        <title>Hyperibacter terrae gen. nov., sp. nov. and Hyperibacter viscosus sp. nov., two new members in the family Rhodospirillaceae isolated from the rhizosphere of Hypericum perforatum.</title>
        <authorList>
            <person name="Noviana Z."/>
        </authorList>
    </citation>
    <scope>NUCLEOTIDE SEQUENCE [LARGE SCALE GENOMIC DNA]</scope>
    <source>
        <strain evidence="4 5">R5959</strain>
    </source>
</reference>
<name>A0A5J6MXB5_9PROT</name>
<evidence type="ECO:0000313" key="4">
    <source>
        <dbReference type="EMBL" id="QEX21814.1"/>
    </source>
</evidence>
<dbReference type="Pfam" id="PF13487">
    <property type="entry name" value="HD_5"/>
    <property type="match status" value="1"/>
</dbReference>
<dbReference type="PROSITE" id="PS50885">
    <property type="entry name" value="HAMP"/>
    <property type="match status" value="1"/>
</dbReference>
<protein>
    <submittedName>
        <fullName evidence="4">Phosphodiesterase</fullName>
    </submittedName>
</protein>
<evidence type="ECO:0000313" key="5">
    <source>
        <dbReference type="Proteomes" id="UP000325797"/>
    </source>
</evidence>
<organism evidence="4 5">
    <name type="scientific">Hypericibacter adhaerens</name>
    <dbReference type="NCBI Taxonomy" id="2602016"/>
    <lineage>
        <taxon>Bacteria</taxon>
        <taxon>Pseudomonadati</taxon>
        <taxon>Pseudomonadota</taxon>
        <taxon>Alphaproteobacteria</taxon>
        <taxon>Rhodospirillales</taxon>
        <taxon>Dongiaceae</taxon>
        <taxon>Hypericibacter</taxon>
    </lineage>
</organism>
<evidence type="ECO:0000256" key="1">
    <source>
        <dbReference type="SAM" id="Phobius"/>
    </source>
</evidence>